<evidence type="ECO:0000256" key="1">
    <source>
        <dbReference type="SAM" id="MobiDB-lite"/>
    </source>
</evidence>
<dbReference type="WBParaSite" id="scf7180000416318.g264">
    <property type="protein sequence ID" value="scf7180000416318.g264"/>
    <property type="gene ID" value="scf7180000416318.g264"/>
</dbReference>
<sequence>MKSYRSNTDYNTRLDRVIKACVQVDPSRRTTMEEITQFLSGDIEYFEYELREMERLENQRLEEQRREEKRRRNRIDSTSHGDQAKCPCGRSKIYDLKMDEDINKIKLKVNDKRIGGISGVGTARKQKVKHAYWPAANKCVVLKISEMKTEHSEGIVREVEVLDYLNKKEENERNYIIKMFGFEMKEVEGNKVMYTVLELGGMDLFDYFDKAIRDGRCLAKEKTNEDFLIKVFRGAAQALEQFHKYGIHGDVKHENFIVSLEQSSDENLIECKLIDFNTAVLEGQSCIAYMEIFGEMYKAPEIAGKRKVTKEADVWAFARNNRDAIEIMEEYRSNTEYNTKLDRVIKACVQHNPTDRPTMKEIVQFLNDEIEYFGYEMVEMERLENERLEEEKRKKVERRRKPGNRLFCGLC</sequence>
<protein>
    <submittedName>
        <fullName evidence="4">Protein kinase domain-containing protein</fullName>
    </submittedName>
</protein>
<name>A0A915NFL6_9BILA</name>
<proteinExistence type="predicted"/>
<dbReference type="PANTHER" id="PTHR44167">
    <property type="entry name" value="OVARIAN-SPECIFIC SERINE/THREONINE-PROTEIN KINASE LOK-RELATED"/>
    <property type="match status" value="1"/>
</dbReference>
<dbReference type="AlphaFoldDB" id="A0A915NFL6"/>
<dbReference type="GO" id="GO:0005524">
    <property type="term" value="F:ATP binding"/>
    <property type="evidence" value="ECO:0007669"/>
    <property type="project" value="InterPro"/>
</dbReference>
<evidence type="ECO:0000313" key="4">
    <source>
        <dbReference type="WBParaSite" id="scf7180000416318.g264"/>
    </source>
</evidence>
<feature type="compositionally biased region" description="Basic and acidic residues" evidence="1">
    <location>
        <begin position="74"/>
        <end position="83"/>
    </location>
</feature>
<dbReference type="Pfam" id="PF00069">
    <property type="entry name" value="Pkinase"/>
    <property type="match status" value="1"/>
</dbReference>
<dbReference type="GO" id="GO:0004674">
    <property type="term" value="F:protein serine/threonine kinase activity"/>
    <property type="evidence" value="ECO:0007669"/>
    <property type="project" value="TreeGrafter"/>
</dbReference>
<dbReference type="GO" id="GO:0044773">
    <property type="term" value="P:mitotic DNA damage checkpoint signaling"/>
    <property type="evidence" value="ECO:0007669"/>
    <property type="project" value="TreeGrafter"/>
</dbReference>
<organism evidence="3 4">
    <name type="scientific">Meloidogyne floridensis</name>
    <dbReference type="NCBI Taxonomy" id="298350"/>
    <lineage>
        <taxon>Eukaryota</taxon>
        <taxon>Metazoa</taxon>
        <taxon>Ecdysozoa</taxon>
        <taxon>Nematoda</taxon>
        <taxon>Chromadorea</taxon>
        <taxon>Rhabditida</taxon>
        <taxon>Tylenchina</taxon>
        <taxon>Tylenchomorpha</taxon>
        <taxon>Tylenchoidea</taxon>
        <taxon>Meloidogynidae</taxon>
        <taxon>Meloidogyninae</taxon>
        <taxon>Meloidogyne</taxon>
    </lineage>
</organism>
<dbReference type="InterPro" id="IPR011009">
    <property type="entry name" value="Kinase-like_dom_sf"/>
</dbReference>
<dbReference type="PROSITE" id="PS50011">
    <property type="entry name" value="PROTEIN_KINASE_DOM"/>
    <property type="match status" value="1"/>
</dbReference>
<dbReference type="GO" id="GO:0005634">
    <property type="term" value="C:nucleus"/>
    <property type="evidence" value="ECO:0007669"/>
    <property type="project" value="TreeGrafter"/>
</dbReference>
<keyword evidence="3" id="KW-1185">Reference proteome</keyword>
<feature type="region of interest" description="Disordered" evidence="1">
    <location>
        <begin position="61"/>
        <end position="86"/>
    </location>
</feature>
<dbReference type="SUPFAM" id="SSF56112">
    <property type="entry name" value="Protein kinase-like (PK-like)"/>
    <property type="match status" value="1"/>
</dbReference>
<accession>A0A915NFL6</accession>
<feature type="domain" description="Protein kinase" evidence="2">
    <location>
        <begin position="109"/>
        <end position="373"/>
    </location>
</feature>
<evidence type="ECO:0000259" key="2">
    <source>
        <dbReference type="PROSITE" id="PS50011"/>
    </source>
</evidence>
<dbReference type="GO" id="GO:0005737">
    <property type="term" value="C:cytoplasm"/>
    <property type="evidence" value="ECO:0007669"/>
    <property type="project" value="TreeGrafter"/>
</dbReference>
<reference evidence="4" key="1">
    <citation type="submission" date="2022-11" db="UniProtKB">
        <authorList>
            <consortium name="WormBaseParasite"/>
        </authorList>
    </citation>
    <scope>IDENTIFICATION</scope>
</reference>
<dbReference type="SMART" id="SM00220">
    <property type="entry name" value="S_TKc"/>
    <property type="match status" value="1"/>
</dbReference>
<dbReference type="Proteomes" id="UP000887560">
    <property type="component" value="Unplaced"/>
</dbReference>
<dbReference type="Gene3D" id="1.10.510.10">
    <property type="entry name" value="Transferase(Phosphotransferase) domain 1"/>
    <property type="match status" value="1"/>
</dbReference>
<dbReference type="InterPro" id="IPR000719">
    <property type="entry name" value="Prot_kinase_dom"/>
</dbReference>
<dbReference type="PANTHER" id="PTHR44167:SF24">
    <property type="entry name" value="SERINE_THREONINE-PROTEIN KINASE CHK2"/>
    <property type="match status" value="1"/>
</dbReference>
<evidence type="ECO:0000313" key="3">
    <source>
        <dbReference type="Proteomes" id="UP000887560"/>
    </source>
</evidence>